<proteinExistence type="predicted"/>
<evidence type="ECO:0000313" key="2">
    <source>
        <dbReference type="Proteomes" id="UP001056120"/>
    </source>
</evidence>
<accession>A0ACB9HRY2</accession>
<organism evidence="1 2">
    <name type="scientific">Smallanthus sonchifolius</name>
    <dbReference type="NCBI Taxonomy" id="185202"/>
    <lineage>
        <taxon>Eukaryota</taxon>
        <taxon>Viridiplantae</taxon>
        <taxon>Streptophyta</taxon>
        <taxon>Embryophyta</taxon>
        <taxon>Tracheophyta</taxon>
        <taxon>Spermatophyta</taxon>
        <taxon>Magnoliopsida</taxon>
        <taxon>eudicotyledons</taxon>
        <taxon>Gunneridae</taxon>
        <taxon>Pentapetalae</taxon>
        <taxon>asterids</taxon>
        <taxon>campanulids</taxon>
        <taxon>Asterales</taxon>
        <taxon>Asteraceae</taxon>
        <taxon>Asteroideae</taxon>
        <taxon>Heliantheae alliance</taxon>
        <taxon>Millerieae</taxon>
        <taxon>Smallanthus</taxon>
    </lineage>
</organism>
<protein>
    <submittedName>
        <fullName evidence="1">Uncharacterized protein</fullName>
    </submittedName>
</protein>
<reference evidence="1 2" key="2">
    <citation type="journal article" date="2022" name="Mol. Ecol. Resour.">
        <title>The genomes of chicory, endive, great burdock and yacon provide insights into Asteraceae paleo-polyploidization history and plant inulin production.</title>
        <authorList>
            <person name="Fan W."/>
            <person name="Wang S."/>
            <person name="Wang H."/>
            <person name="Wang A."/>
            <person name="Jiang F."/>
            <person name="Liu H."/>
            <person name="Zhao H."/>
            <person name="Xu D."/>
            <person name="Zhang Y."/>
        </authorList>
    </citation>
    <scope>NUCLEOTIDE SEQUENCE [LARGE SCALE GENOMIC DNA]</scope>
    <source>
        <strain evidence="2">cv. Yunnan</strain>
        <tissue evidence="1">Leaves</tissue>
    </source>
</reference>
<evidence type="ECO:0000313" key="1">
    <source>
        <dbReference type="EMBL" id="KAI3798554.1"/>
    </source>
</evidence>
<reference evidence="2" key="1">
    <citation type="journal article" date="2022" name="Mol. Ecol. Resour.">
        <title>The genomes of chicory, endive, great burdock and yacon provide insights into Asteraceae palaeo-polyploidization history and plant inulin production.</title>
        <authorList>
            <person name="Fan W."/>
            <person name="Wang S."/>
            <person name="Wang H."/>
            <person name="Wang A."/>
            <person name="Jiang F."/>
            <person name="Liu H."/>
            <person name="Zhao H."/>
            <person name="Xu D."/>
            <person name="Zhang Y."/>
        </authorList>
    </citation>
    <scope>NUCLEOTIDE SEQUENCE [LARGE SCALE GENOMIC DNA]</scope>
    <source>
        <strain evidence="2">cv. Yunnan</strain>
    </source>
</reference>
<sequence length="80" mass="9028">MMLLVLGELLMRIDLCSQLELEQHNFEFLIRKKGSFVSSAVWPYGYDAISTTSTTVCTCFFRTSSTLTYPCKTKVLSSST</sequence>
<name>A0ACB9HRY2_9ASTR</name>
<gene>
    <name evidence="1" type="ORF">L1987_33831</name>
</gene>
<dbReference type="Proteomes" id="UP001056120">
    <property type="component" value="Linkage Group LG11"/>
</dbReference>
<keyword evidence="2" id="KW-1185">Reference proteome</keyword>
<dbReference type="EMBL" id="CM042028">
    <property type="protein sequence ID" value="KAI3798554.1"/>
    <property type="molecule type" value="Genomic_DNA"/>
</dbReference>
<comment type="caution">
    <text evidence="1">The sequence shown here is derived from an EMBL/GenBank/DDBJ whole genome shotgun (WGS) entry which is preliminary data.</text>
</comment>